<feature type="domain" description="EGF-like" evidence="8">
    <location>
        <begin position="287"/>
        <end position="326"/>
    </location>
</feature>
<dbReference type="PROSITE" id="PS50026">
    <property type="entry name" value="EGF_3"/>
    <property type="match status" value="5"/>
</dbReference>
<dbReference type="PROSITE" id="PS01186">
    <property type="entry name" value="EGF_2"/>
    <property type="match status" value="1"/>
</dbReference>
<evidence type="ECO:0000256" key="5">
    <source>
        <dbReference type="ARBA" id="ARBA00023180"/>
    </source>
</evidence>
<dbReference type="SUPFAM" id="SSF57196">
    <property type="entry name" value="EGF/Laminin"/>
    <property type="match status" value="4"/>
</dbReference>
<evidence type="ECO:0000256" key="6">
    <source>
        <dbReference type="PROSITE-ProRule" id="PRU00076"/>
    </source>
</evidence>
<dbReference type="SMART" id="SM00181">
    <property type="entry name" value="EGF"/>
    <property type="match status" value="6"/>
</dbReference>
<feature type="domain" description="EGF-like" evidence="8">
    <location>
        <begin position="327"/>
        <end position="369"/>
    </location>
</feature>
<dbReference type="PANTHER" id="PTHR47761:SF1">
    <property type="entry name" value="C-TYPE LECTIN-RELATED"/>
    <property type="match status" value="1"/>
</dbReference>
<feature type="signal peptide" evidence="7">
    <location>
        <begin position="1"/>
        <end position="16"/>
    </location>
</feature>
<evidence type="ECO:0000256" key="3">
    <source>
        <dbReference type="ARBA" id="ARBA00022737"/>
    </source>
</evidence>
<dbReference type="Gene3D" id="2.10.25.10">
    <property type="entry name" value="Laminin"/>
    <property type="match status" value="4"/>
</dbReference>
<dbReference type="Pfam" id="PF00008">
    <property type="entry name" value="EGF"/>
    <property type="match status" value="2"/>
</dbReference>
<accession>A0AAV5UWG2</accession>
<proteinExistence type="predicted"/>
<dbReference type="Proteomes" id="UP001432322">
    <property type="component" value="Unassembled WGS sequence"/>
</dbReference>
<organism evidence="9 10">
    <name type="scientific">Pristionchus fissidentatus</name>
    <dbReference type="NCBI Taxonomy" id="1538716"/>
    <lineage>
        <taxon>Eukaryota</taxon>
        <taxon>Metazoa</taxon>
        <taxon>Ecdysozoa</taxon>
        <taxon>Nematoda</taxon>
        <taxon>Chromadorea</taxon>
        <taxon>Rhabditida</taxon>
        <taxon>Rhabditina</taxon>
        <taxon>Diplogasteromorpha</taxon>
        <taxon>Diplogasteroidea</taxon>
        <taxon>Neodiplogasteridae</taxon>
        <taxon>Pristionchus</taxon>
    </lineage>
</organism>
<evidence type="ECO:0000256" key="4">
    <source>
        <dbReference type="ARBA" id="ARBA00023157"/>
    </source>
</evidence>
<evidence type="ECO:0000256" key="7">
    <source>
        <dbReference type="SAM" id="SignalP"/>
    </source>
</evidence>
<dbReference type="FunFam" id="2.10.25.10:FF:000038">
    <property type="entry name" value="Fibrillin 2"/>
    <property type="match status" value="2"/>
</dbReference>
<feature type="domain" description="EGF-like" evidence="8">
    <location>
        <begin position="370"/>
        <end position="420"/>
    </location>
</feature>
<feature type="non-terminal residue" evidence="9">
    <location>
        <position position="446"/>
    </location>
</feature>
<dbReference type="FunFam" id="2.10.25.10:FF:000122">
    <property type="entry name" value="Protein crumbs homolog 2"/>
    <property type="match status" value="1"/>
</dbReference>
<reference evidence="9" key="1">
    <citation type="submission" date="2023-10" db="EMBL/GenBank/DDBJ databases">
        <title>Genome assembly of Pristionchus species.</title>
        <authorList>
            <person name="Yoshida K."/>
            <person name="Sommer R.J."/>
        </authorList>
    </citation>
    <scope>NUCLEOTIDE SEQUENCE</scope>
    <source>
        <strain evidence="9">RS5133</strain>
    </source>
</reference>
<keyword evidence="10" id="KW-1185">Reference proteome</keyword>
<feature type="disulfide bond" evidence="6">
    <location>
        <begin position="337"/>
        <end position="354"/>
    </location>
</feature>
<keyword evidence="2 7" id="KW-0732">Signal</keyword>
<evidence type="ECO:0000256" key="2">
    <source>
        <dbReference type="ARBA" id="ARBA00022729"/>
    </source>
</evidence>
<dbReference type="InterPro" id="IPR049883">
    <property type="entry name" value="NOTCH1_EGF-like"/>
</dbReference>
<name>A0AAV5UWG2_9BILA</name>
<feature type="domain" description="EGF-like" evidence="8">
    <location>
        <begin position="198"/>
        <end position="239"/>
    </location>
</feature>
<comment type="caution">
    <text evidence="9">The sequence shown here is derived from an EMBL/GenBank/DDBJ whole genome shotgun (WGS) entry which is preliminary data.</text>
</comment>
<dbReference type="PROSITE" id="PS01187">
    <property type="entry name" value="EGF_CA"/>
    <property type="match status" value="3"/>
</dbReference>
<dbReference type="PANTHER" id="PTHR47761">
    <property type="entry name" value="C-TYPE LECTIN-RELATED"/>
    <property type="match status" value="1"/>
</dbReference>
<dbReference type="SMART" id="SM00179">
    <property type="entry name" value="EGF_CA"/>
    <property type="match status" value="5"/>
</dbReference>
<dbReference type="InterPro" id="IPR000152">
    <property type="entry name" value="EGF-type_Asp/Asn_hydroxyl_site"/>
</dbReference>
<dbReference type="CDD" id="cd00054">
    <property type="entry name" value="EGF_CA"/>
    <property type="match status" value="4"/>
</dbReference>
<dbReference type="PROSITE" id="PS00022">
    <property type="entry name" value="EGF_1"/>
    <property type="match status" value="2"/>
</dbReference>
<evidence type="ECO:0000313" key="9">
    <source>
        <dbReference type="EMBL" id="GMT10510.1"/>
    </source>
</evidence>
<evidence type="ECO:0000259" key="8">
    <source>
        <dbReference type="PROSITE" id="PS50026"/>
    </source>
</evidence>
<evidence type="ECO:0000256" key="1">
    <source>
        <dbReference type="ARBA" id="ARBA00022536"/>
    </source>
</evidence>
<dbReference type="InterPro" id="IPR018097">
    <property type="entry name" value="EGF_Ca-bd_CS"/>
</dbReference>
<feature type="chain" id="PRO_5043585410" description="EGF-like domain-containing protein" evidence="7">
    <location>
        <begin position="17"/>
        <end position="446"/>
    </location>
</feature>
<gene>
    <name evidence="9" type="ORF">PFISCL1PPCAC_1807</name>
</gene>
<protein>
    <recommendedName>
        <fullName evidence="8">EGF-like domain-containing protein</fullName>
    </recommendedName>
</protein>
<comment type="caution">
    <text evidence="6">Lacks conserved residue(s) required for the propagation of feature annotation.</text>
</comment>
<dbReference type="AlphaFoldDB" id="A0AAV5UWG2"/>
<dbReference type="Pfam" id="PF07645">
    <property type="entry name" value="EGF_CA"/>
    <property type="match status" value="2"/>
</dbReference>
<feature type="disulfide bond" evidence="6">
    <location>
        <begin position="229"/>
        <end position="238"/>
    </location>
</feature>
<keyword evidence="4 6" id="KW-1015">Disulfide bond</keyword>
<dbReference type="InterPro" id="IPR000742">
    <property type="entry name" value="EGF"/>
</dbReference>
<dbReference type="EMBL" id="BTSY01000001">
    <property type="protein sequence ID" value="GMT10510.1"/>
    <property type="molecule type" value="Genomic_DNA"/>
</dbReference>
<sequence length="446" mass="48175">MLRLLLLLLMAGGASPHKAKIADPYETRSRMLLYDGNIVFHAAHNRNISFRTAGNASIYIGDVDIGNLPDIAAVNALTRTVDAHTNLISNTVTVLKNFVSRQVEDHKMLQTHNAKVTNLTSDLNRLEAATRHNSQINVRQRRMIARILGVIRKFEEQGKKDACESRPCQHGGTCIRHWGTEYTCLCPEHRTGKQCEVDVNECEMYKGTTAGCQNNATCKNTDVGFECECTDGFFGPLCADRSNTCESNPGICGEGHCIAQYSGRPHICLCKSGYRVIHESTNPTCVDINECASKPCHPGIECVNLPGTFKCSGCPPGYEGNGITCVDIDECSLHNPCSKNPLVRCINTIGSYHCAGCPPGYNGDGYTCKKVRACDAKPCHPLASCRENNGDLLNPDSAGGFACFCPTGYIGSGVGITGCEAGNTTACADHDCLNDSECVVSRALSY</sequence>
<keyword evidence="5" id="KW-0325">Glycoprotein</keyword>
<dbReference type="InterPro" id="IPR001881">
    <property type="entry name" value="EGF-like_Ca-bd_dom"/>
</dbReference>
<keyword evidence="3" id="KW-0677">Repeat</keyword>
<feature type="disulfide bond" evidence="6">
    <location>
        <begin position="186"/>
        <end position="195"/>
    </location>
</feature>
<dbReference type="GO" id="GO:0005509">
    <property type="term" value="F:calcium ion binding"/>
    <property type="evidence" value="ECO:0007669"/>
    <property type="project" value="InterPro"/>
</dbReference>
<evidence type="ECO:0000313" key="10">
    <source>
        <dbReference type="Proteomes" id="UP001432322"/>
    </source>
</evidence>
<feature type="domain" description="EGF-like" evidence="8">
    <location>
        <begin position="159"/>
        <end position="196"/>
    </location>
</feature>
<dbReference type="InterPro" id="IPR053119">
    <property type="entry name" value="Cubilin_domain"/>
</dbReference>
<dbReference type="PROSITE" id="PS00010">
    <property type="entry name" value="ASX_HYDROXYL"/>
    <property type="match status" value="1"/>
</dbReference>
<keyword evidence="1 6" id="KW-0245">EGF-like domain</keyword>